<reference evidence="2" key="1">
    <citation type="submission" date="2023-07" db="EMBL/GenBank/DDBJ databases">
        <title>Comparative genomics of clinical Stenotrophomonas maltophilia isolates reveals regions of diversity which correlate with colonization and persistence in vivo.</title>
        <authorList>
            <person name="Mcdaniel M.S."/>
            <person name="Swords W.E."/>
            <person name="Sumpter N.A."/>
            <person name="Lindgren N.R."/>
            <person name="Billiot C.E."/>
        </authorList>
    </citation>
    <scope>NUCLEOTIDE SEQUENCE</scope>
    <source>
        <strain evidence="2">Ism4</strain>
    </source>
</reference>
<gene>
    <name evidence="2" type="ORF">ROV92_10235</name>
</gene>
<keyword evidence="1" id="KW-1133">Transmembrane helix</keyword>
<organism evidence="2 3">
    <name type="scientific">Stenotrophomonas maltophilia</name>
    <name type="common">Pseudomonas maltophilia</name>
    <name type="synonym">Xanthomonas maltophilia</name>
    <dbReference type="NCBI Taxonomy" id="40324"/>
    <lineage>
        <taxon>Bacteria</taxon>
        <taxon>Pseudomonadati</taxon>
        <taxon>Pseudomonadota</taxon>
        <taxon>Gammaproteobacteria</taxon>
        <taxon>Lysobacterales</taxon>
        <taxon>Lysobacteraceae</taxon>
        <taxon>Stenotrophomonas</taxon>
        <taxon>Stenotrophomonas maltophilia group</taxon>
    </lineage>
</organism>
<accession>A0AAJ2JE32</accession>
<name>A0AAJ2JE32_STEMA</name>
<protein>
    <submittedName>
        <fullName evidence="2">Uncharacterized protein</fullName>
    </submittedName>
</protein>
<sequence>MDKAGWQVASGVLAMALIGTGFALMATRGVLAQERNDRRVCPTAEPETVIVREHTQPVTVQVDGMPVPDNVSCRGGVYLIRTEQGIESLTKSGRAISCSSP</sequence>
<comment type="caution">
    <text evidence="2">The sequence shown here is derived from an EMBL/GenBank/DDBJ whole genome shotgun (WGS) entry which is preliminary data.</text>
</comment>
<keyword evidence="1" id="KW-0812">Transmembrane</keyword>
<dbReference type="Proteomes" id="UP001251948">
    <property type="component" value="Unassembled WGS sequence"/>
</dbReference>
<dbReference type="AlphaFoldDB" id="A0AAJ2JE32"/>
<feature type="transmembrane region" description="Helical" evidence="1">
    <location>
        <begin position="6"/>
        <end position="26"/>
    </location>
</feature>
<dbReference type="EMBL" id="JAVSKO010000004">
    <property type="protein sequence ID" value="MDT3468368.1"/>
    <property type="molecule type" value="Genomic_DNA"/>
</dbReference>
<proteinExistence type="predicted"/>
<keyword evidence="1" id="KW-0472">Membrane</keyword>
<dbReference type="RefSeq" id="WP_312562002.1">
    <property type="nucleotide sequence ID" value="NZ_JAVSKO010000004.1"/>
</dbReference>
<evidence type="ECO:0000256" key="1">
    <source>
        <dbReference type="SAM" id="Phobius"/>
    </source>
</evidence>
<evidence type="ECO:0000313" key="2">
    <source>
        <dbReference type="EMBL" id="MDT3468368.1"/>
    </source>
</evidence>
<evidence type="ECO:0000313" key="3">
    <source>
        <dbReference type="Proteomes" id="UP001251948"/>
    </source>
</evidence>